<dbReference type="KEGG" id="tprf:A3L09_10170"/>
<dbReference type="InterPro" id="IPR002881">
    <property type="entry name" value="DUF58"/>
</dbReference>
<evidence type="ECO:0000313" key="3">
    <source>
        <dbReference type="Proteomes" id="UP000250179"/>
    </source>
</evidence>
<dbReference type="EMBL" id="CP014862">
    <property type="protein sequence ID" value="ASJ03596.1"/>
    <property type="molecule type" value="Genomic_DNA"/>
</dbReference>
<gene>
    <name evidence="2" type="ORF">A3L09_10170</name>
</gene>
<evidence type="ECO:0000259" key="1">
    <source>
        <dbReference type="Pfam" id="PF01882"/>
    </source>
</evidence>
<dbReference type="PANTHER" id="PTHR33608:SF3">
    <property type="entry name" value="SLR2013 PROTEIN"/>
    <property type="match status" value="1"/>
</dbReference>
<feature type="domain" description="DUF58" evidence="1">
    <location>
        <begin position="185"/>
        <end position="299"/>
    </location>
</feature>
<dbReference type="GeneID" id="33320784"/>
<proteinExistence type="predicted"/>
<reference evidence="2 3" key="1">
    <citation type="submission" date="2016-03" db="EMBL/GenBank/DDBJ databases">
        <title>Complete genome sequence of Thermococcus profundus strain DT5432.</title>
        <authorList>
            <person name="Oger P.M."/>
        </authorList>
    </citation>
    <scope>NUCLEOTIDE SEQUENCE [LARGE SCALE GENOMIC DNA]</scope>
    <source>
        <strain evidence="2 3">DT 5432</strain>
    </source>
</reference>
<dbReference type="RefSeq" id="WP_088858853.1">
    <property type="nucleotide sequence ID" value="NZ_CP014862.1"/>
</dbReference>
<dbReference type="AlphaFoldDB" id="A0A2Z2MCL6"/>
<dbReference type="PANTHER" id="PTHR33608">
    <property type="entry name" value="BLL2464 PROTEIN"/>
    <property type="match status" value="1"/>
</dbReference>
<evidence type="ECO:0000313" key="2">
    <source>
        <dbReference type="EMBL" id="ASJ03596.1"/>
    </source>
</evidence>
<dbReference type="Proteomes" id="UP000250179">
    <property type="component" value="Chromosome"/>
</dbReference>
<sequence length="430" mass="48970">MDREELLLLTSLLLMLEGYLADNVLPAVLAFLLSLYIVSLRRGVVLSVEGSVEVPESMEEGKWHEGKLSLANHGSNAIVTPVIKTGDFELDIPYEVFLPTASTWDASFRIKPLRKGSFHIDSVGFRVVDERGLYEEFFPLFPIKVSVYPSVETIKEAAKVDRNLRLAEFYRTGKLFGGESLEIRDLREYQYGDEFKRIDWKASARLGELIVREFLKEENADVYIFLDNTREMRKGIKRARIDYAAILVVQVAAALIRKYRVGLVIYDELSADIVNPGKGGTQLETIRRRLDLRSEPKESSFRFSFETSLSKKAKAFLGKILPMRKGRKGPKGLFEALSLLKNPSFIILVTDLSNPGDVYRAVSLALKKHRVLILSPNPVLFYSGKLDKDALRRLYQAYKDREELIRRFNVLVPTIDLGPSDYIREIVKVV</sequence>
<protein>
    <recommendedName>
        <fullName evidence="1">DUF58 domain-containing protein</fullName>
    </recommendedName>
</protein>
<dbReference type="Pfam" id="PF01882">
    <property type="entry name" value="DUF58"/>
    <property type="match status" value="1"/>
</dbReference>
<keyword evidence="3" id="KW-1185">Reference proteome</keyword>
<dbReference type="OrthoDB" id="3263at2157"/>
<accession>A0A2Z2MCL6</accession>
<organism evidence="2 3">
    <name type="scientific">Thermococcus profundus</name>
    <dbReference type="NCBI Taxonomy" id="49899"/>
    <lineage>
        <taxon>Archaea</taxon>
        <taxon>Methanobacteriati</taxon>
        <taxon>Methanobacteriota</taxon>
        <taxon>Thermococci</taxon>
        <taxon>Thermococcales</taxon>
        <taxon>Thermococcaceae</taxon>
        <taxon>Thermococcus</taxon>
    </lineage>
</organism>
<name>A0A2Z2MCL6_THEPR</name>